<dbReference type="PANTHER" id="PTHR14614:SF104">
    <property type="entry name" value="N-METHYLTRANSFERASE, PUTATIVE (AFU_ORTHOLOGUE AFUA_1G17750)-RELATED"/>
    <property type="match status" value="1"/>
</dbReference>
<dbReference type="GO" id="GO:0005737">
    <property type="term" value="C:cytoplasm"/>
    <property type="evidence" value="ECO:0007669"/>
    <property type="project" value="TreeGrafter"/>
</dbReference>
<dbReference type="EMBL" id="GL988047">
    <property type="protein sequence ID" value="EGS17473.1"/>
    <property type="molecule type" value="Genomic_DNA"/>
</dbReference>
<dbReference type="Pfam" id="PF10294">
    <property type="entry name" value="Methyltransf_16"/>
    <property type="match status" value="1"/>
</dbReference>
<accession>G0SGY4</accession>
<dbReference type="OMA" id="RARWCIV"/>
<evidence type="ECO:0000313" key="3">
    <source>
        <dbReference type="Proteomes" id="UP000008066"/>
    </source>
</evidence>
<dbReference type="GeneID" id="18260838"/>
<dbReference type="eggNOG" id="KOG2920">
    <property type="taxonomic scope" value="Eukaryota"/>
</dbReference>
<evidence type="ECO:0000256" key="1">
    <source>
        <dbReference type="SAM" id="MobiDB-lite"/>
    </source>
</evidence>
<keyword evidence="3" id="KW-1185">Reference proteome</keyword>
<dbReference type="InterPro" id="IPR019410">
    <property type="entry name" value="Methyltransf_16"/>
</dbReference>
<dbReference type="KEGG" id="cthr:CTHT_0068000"/>
<dbReference type="AlphaFoldDB" id="G0SGY4"/>
<reference evidence="2 3" key="1">
    <citation type="journal article" date="2011" name="Cell">
        <title>Insight into structure and assembly of the nuclear pore complex by utilizing the genome of a eukaryotic thermophile.</title>
        <authorList>
            <person name="Amlacher S."/>
            <person name="Sarges P."/>
            <person name="Flemming D."/>
            <person name="van Noort V."/>
            <person name="Kunze R."/>
            <person name="Devos D.P."/>
            <person name="Arumugam M."/>
            <person name="Bork P."/>
            <person name="Hurt E."/>
        </authorList>
    </citation>
    <scope>NUCLEOTIDE SEQUENCE [LARGE SCALE GENOMIC DNA]</scope>
    <source>
        <strain evidence="3">DSM 1495 / CBS 144.50 / IMI 039719</strain>
    </source>
</reference>
<dbReference type="HOGENOM" id="CLU_032409_2_1_1"/>
<evidence type="ECO:0008006" key="4">
    <source>
        <dbReference type="Google" id="ProtNLM"/>
    </source>
</evidence>
<dbReference type="OrthoDB" id="407325at2759"/>
<dbReference type="Gene3D" id="3.40.50.150">
    <property type="entry name" value="Vaccinia Virus protein VP39"/>
    <property type="match status" value="1"/>
</dbReference>
<evidence type="ECO:0000313" key="2">
    <source>
        <dbReference type="EMBL" id="EGS17473.1"/>
    </source>
</evidence>
<dbReference type="RefSeq" id="XP_006697091.1">
    <property type="nucleotide sequence ID" value="XM_006697028.1"/>
</dbReference>
<feature type="compositionally biased region" description="Polar residues" evidence="1">
    <location>
        <begin position="108"/>
        <end position="118"/>
    </location>
</feature>
<proteinExistence type="predicted"/>
<organism evidence="3">
    <name type="scientific">Chaetomium thermophilum (strain DSM 1495 / CBS 144.50 / IMI 039719)</name>
    <name type="common">Thermochaetoides thermophila</name>
    <dbReference type="NCBI Taxonomy" id="759272"/>
    <lineage>
        <taxon>Eukaryota</taxon>
        <taxon>Fungi</taxon>
        <taxon>Dikarya</taxon>
        <taxon>Ascomycota</taxon>
        <taxon>Pezizomycotina</taxon>
        <taxon>Sordariomycetes</taxon>
        <taxon>Sordariomycetidae</taxon>
        <taxon>Sordariales</taxon>
        <taxon>Chaetomiaceae</taxon>
        <taxon>Thermochaetoides</taxon>
    </lineage>
</organism>
<dbReference type="PANTHER" id="PTHR14614">
    <property type="entry name" value="HEPATOCELLULAR CARCINOMA-ASSOCIATED ANTIGEN"/>
    <property type="match status" value="1"/>
</dbReference>
<sequence length="346" mass="38466">MSLISRISLTGPETSDPEDLLSDSLGVVFPDDVTNQHGDSHHGLLYTSPYLPNPIQLALAQVENDSDRRLFSHYLWNSSLLLAELIEAGTLGLSLPQPSEELMGSEANDGSSIEATSTDDQDLKKLKRRHLGPPVSLFDITGLSTIELGAGTALPSIMAGLIGARRVVITDYPSKPVLKTLQENVKGAIQAKNAPSGRFAVDPETTDVLVAGHAWGEFDTPLAKENWHAFDRVISADCLWMPWQHENLRRSIEWFLNEDENARAWVVAGFHTGRQKMRGFFDKEALAAVGLEVEYLWERDCNGMDRPWAWDRGIESISVRKRWLAIGVLKRIRKSTENGGQENRSQ</sequence>
<name>G0SGY4_CHATD</name>
<dbReference type="Proteomes" id="UP000008066">
    <property type="component" value="Unassembled WGS sequence"/>
</dbReference>
<gene>
    <name evidence="2" type="ORF">CTHT_0068000</name>
</gene>
<protein>
    <recommendedName>
        <fullName evidence="4">Nicotinamide N-methyltransferase-like protein</fullName>
    </recommendedName>
</protein>
<dbReference type="SUPFAM" id="SSF53335">
    <property type="entry name" value="S-adenosyl-L-methionine-dependent methyltransferases"/>
    <property type="match status" value="1"/>
</dbReference>
<dbReference type="GO" id="GO:0008757">
    <property type="term" value="F:S-adenosylmethionine-dependent methyltransferase activity"/>
    <property type="evidence" value="ECO:0007669"/>
    <property type="project" value="UniProtKB-ARBA"/>
</dbReference>
<dbReference type="InterPro" id="IPR029063">
    <property type="entry name" value="SAM-dependent_MTases_sf"/>
</dbReference>
<feature type="region of interest" description="Disordered" evidence="1">
    <location>
        <begin position="97"/>
        <end position="121"/>
    </location>
</feature>